<evidence type="ECO:0000259" key="2">
    <source>
        <dbReference type="Pfam" id="PF06439"/>
    </source>
</evidence>
<accession>A0A1G9Q8F0</accession>
<gene>
    <name evidence="3" type="ORF">SAMN05421813_105165</name>
</gene>
<evidence type="ECO:0000313" key="4">
    <source>
        <dbReference type="Proteomes" id="UP000199226"/>
    </source>
</evidence>
<proteinExistence type="predicted"/>
<feature type="region of interest" description="Disordered" evidence="1">
    <location>
        <begin position="126"/>
        <end position="166"/>
    </location>
</feature>
<dbReference type="Pfam" id="PF06439">
    <property type="entry name" value="3keto-disac_hyd"/>
    <property type="match status" value="1"/>
</dbReference>
<reference evidence="4" key="1">
    <citation type="submission" date="2016-10" db="EMBL/GenBank/DDBJ databases">
        <authorList>
            <person name="Varghese N."/>
            <person name="Submissions S."/>
        </authorList>
    </citation>
    <scope>NUCLEOTIDE SEQUENCE [LARGE SCALE GENOMIC DNA]</scope>
    <source>
        <strain evidence="4">DSM 24536</strain>
    </source>
</reference>
<dbReference type="Proteomes" id="UP000199226">
    <property type="component" value="Unassembled WGS sequence"/>
</dbReference>
<dbReference type="GO" id="GO:0016787">
    <property type="term" value="F:hydrolase activity"/>
    <property type="evidence" value="ECO:0007669"/>
    <property type="project" value="InterPro"/>
</dbReference>
<dbReference type="AlphaFoldDB" id="A0A1G9Q8F0"/>
<dbReference type="OrthoDB" id="938897at2"/>
<name>A0A1G9Q8F0_9SPHI</name>
<dbReference type="EMBL" id="FNHH01000005">
    <property type="protein sequence ID" value="SDM07338.1"/>
    <property type="molecule type" value="Genomic_DNA"/>
</dbReference>
<dbReference type="STRING" id="990371.SAMN05421813_105165"/>
<evidence type="ECO:0000256" key="1">
    <source>
        <dbReference type="SAM" id="MobiDB-lite"/>
    </source>
</evidence>
<feature type="compositionally biased region" description="Basic and acidic residues" evidence="1">
    <location>
        <begin position="142"/>
        <end position="151"/>
    </location>
</feature>
<keyword evidence="4" id="KW-1185">Reference proteome</keyword>
<dbReference type="Gene3D" id="2.60.120.560">
    <property type="entry name" value="Exo-inulinase, domain 1"/>
    <property type="match status" value="1"/>
</dbReference>
<organism evidence="3 4">
    <name type="scientific">Daejeonella rubra</name>
    <dbReference type="NCBI Taxonomy" id="990371"/>
    <lineage>
        <taxon>Bacteria</taxon>
        <taxon>Pseudomonadati</taxon>
        <taxon>Bacteroidota</taxon>
        <taxon>Sphingobacteriia</taxon>
        <taxon>Sphingobacteriales</taxon>
        <taxon>Sphingobacteriaceae</taxon>
        <taxon>Daejeonella</taxon>
    </lineage>
</organism>
<dbReference type="InterPro" id="IPR010496">
    <property type="entry name" value="AL/BT2_dom"/>
</dbReference>
<evidence type="ECO:0000313" key="3">
    <source>
        <dbReference type="EMBL" id="SDM07338.1"/>
    </source>
</evidence>
<sequence length="482" mass="53058">MKSTFKVSSTIFKSIYAFLIICTAGSGYAQIVSQVPLNDFSAFKAPSKSWQIAGSVQADISKTNIFTLANGSGILVNFPDKRNKGEDLYTLAEYGDIDLELEYLMASGSNSGIYLQGRYEIQLEDTWGSPNPRSGNNGGIYERWDDSKPDGQKGYSGYAPRQNASRAPGLWQKLKISFKAPRFDGSGRKIANAVMLRIELNSVIIHDNVELSGPTRGSVSNTEAATGPLRLQGDHGAVAFRNIKITKYDSPRPVERSTTNGNAVDPILIDASDNIILRSFMDLPGSPRVVHAVSVGSPEKVHYTYDMDNAMLVQLWRGGFLNATPMWHDRGDGSSRPLGMVQRLGKPLQAIARLSNVQSVWISDTAGTGYRPKGYVVDEKGIPSFRYLTYGTSVNDQVKVLDLGRGISRKITITDHVNDLYFRLAEAESIIQTADGMYLIDNQSYYLRLDDAGGAKPIIRDQNGRKELIIPIVKSISYSILF</sequence>
<dbReference type="RefSeq" id="WP_090701617.1">
    <property type="nucleotide sequence ID" value="NZ_FNHH01000005.1"/>
</dbReference>
<feature type="domain" description="3-keto-alpha-glucoside-1,2-lyase/3-keto-2-hydroxy-glucal hydratase" evidence="2">
    <location>
        <begin position="72"/>
        <end position="246"/>
    </location>
</feature>
<protein>
    <recommendedName>
        <fullName evidence="2">3-keto-alpha-glucoside-1,2-lyase/3-keto-2-hydroxy-glucal hydratase domain-containing protein</fullName>
    </recommendedName>
</protein>